<evidence type="ECO:0000313" key="6">
    <source>
        <dbReference type="Proteomes" id="UP001142393"/>
    </source>
</evidence>
<proteinExistence type="inferred from homology"/>
<comment type="similarity">
    <text evidence="2">Belongs to the major facilitator superfamily. Monocarboxylate porter (TC 2.A.1.13) family.</text>
</comment>
<dbReference type="GO" id="GO:0022857">
    <property type="term" value="F:transmembrane transporter activity"/>
    <property type="evidence" value="ECO:0007669"/>
    <property type="project" value="InterPro"/>
</dbReference>
<keyword evidence="3" id="KW-0812">Transmembrane</keyword>
<keyword evidence="3" id="KW-1133">Transmembrane helix</keyword>
<organism evidence="5 6">
    <name type="scientific">Lentinula detonsa</name>
    <dbReference type="NCBI Taxonomy" id="2804962"/>
    <lineage>
        <taxon>Eukaryota</taxon>
        <taxon>Fungi</taxon>
        <taxon>Dikarya</taxon>
        <taxon>Basidiomycota</taxon>
        <taxon>Agaricomycotina</taxon>
        <taxon>Agaricomycetes</taxon>
        <taxon>Agaricomycetidae</taxon>
        <taxon>Agaricales</taxon>
        <taxon>Marasmiineae</taxon>
        <taxon>Omphalotaceae</taxon>
        <taxon>Lentinula</taxon>
    </lineage>
</organism>
<gene>
    <name evidence="5" type="ORF">DFH05DRAFT_1580591</name>
</gene>
<evidence type="ECO:0000259" key="4">
    <source>
        <dbReference type="PROSITE" id="PS50850"/>
    </source>
</evidence>
<protein>
    <submittedName>
        <fullName evidence="5">MFS general substrate transporter</fullName>
    </submittedName>
</protein>
<dbReference type="EMBL" id="JANVFU010000013">
    <property type="protein sequence ID" value="KAJ3741043.1"/>
    <property type="molecule type" value="Genomic_DNA"/>
</dbReference>
<feature type="transmembrane region" description="Helical" evidence="3">
    <location>
        <begin position="135"/>
        <end position="159"/>
    </location>
</feature>
<dbReference type="InterPro" id="IPR011701">
    <property type="entry name" value="MFS"/>
</dbReference>
<feature type="non-terminal residue" evidence="5">
    <location>
        <position position="484"/>
    </location>
</feature>
<dbReference type="AlphaFoldDB" id="A0A9W8TUG9"/>
<dbReference type="Gene3D" id="1.20.1250.20">
    <property type="entry name" value="MFS general substrate transporter like domains"/>
    <property type="match status" value="2"/>
</dbReference>
<evidence type="ECO:0000256" key="2">
    <source>
        <dbReference type="ARBA" id="ARBA00006727"/>
    </source>
</evidence>
<dbReference type="Proteomes" id="UP001142393">
    <property type="component" value="Unassembled WGS sequence"/>
</dbReference>
<name>A0A9W8TUG9_9AGAR</name>
<feature type="transmembrane region" description="Helical" evidence="3">
    <location>
        <begin position="343"/>
        <end position="363"/>
    </location>
</feature>
<dbReference type="PROSITE" id="PS50850">
    <property type="entry name" value="MFS"/>
    <property type="match status" value="1"/>
</dbReference>
<feature type="transmembrane region" description="Helical" evidence="3">
    <location>
        <begin position="171"/>
        <end position="189"/>
    </location>
</feature>
<dbReference type="InterPro" id="IPR020846">
    <property type="entry name" value="MFS_dom"/>
</dbReference>
<accession>A0A9W8TUG9</accession>
<reference evidence="5 6" key="1">
    <citation type="journal article" date="2023" name="Proc. Natl. Acad. Sci. U.S.A.">
        <title>A global phylogenomic analysis of the shiitake genus Lentinula.</title>
        <authorList>
            <person name="Sierra-Patev S."/>
            <person name="Min B."/>
            <person name="Naranjo-Ortiz M."/>
            <person name="Looney B."/>
            <person name="Konkel Z."/>
            <person name="Slot J.C."/>
            <person name="Sakamoto Y."/>
            <person name="Steenwyk J.L."/>
            <person name="Rokas A."/>
            <person name="Carro J."/>
            <person name="Camarero S."/>
            <person name="Ferreira P."/>
            <person name="Molpeceres G."/>
            <person name="Ruiz-Duenas F.J."/>
            <person name="Serrano A."/>
            <person name="Henrissat B."/>
            <person name="Drula E."/>
            <person name="Hughes K.W."/>
            <person name="Mata J.L."/>
            <person name="Ishikawa N.K."/>
            <person name="Vargas-Isla R."/>
            <person name="Ushijima S."/>
            <person name="Smith C.A."/>
            <person name="Donoghue J."/>
            <person name="Ahrendt S."/>
            <person name="Andreopoulos W."/>
            <person name="He G."/>
            <person name="LaButti K."/>
            <person name="Lipzen A."/>
            <person name="Ng V."/>
            <person name="Riley R."/>
            <person name="Sandor L."/>
            <person name="Barry K."/>
            <person name="Martinez A.T."/>
            <person name="Xiao Y."/>
            <person name="Gibbons J.G."/>
            <person name="Terashima K."/>
            <person name="Grigoriev I.V."/>
            <person name="Hibbett D."/>
        </authorList>
    </citation>
    <scope>NUCLEOTIDE SEQUENCE [LARGE SCALE GENOMIC DNA]</scope>
    <source>
        <strain evidence="5 6">TFB7810</strain>
    </source>
</reference>
<dbReference type="GO" id="GO:0016020">
    <property type="term" value="C:membrane"/>
    <property type="evidence" value="ECO:0007669"/>
    <property type="project" value="UniProtKB-SubCell"/>
</dbReference>
<dbReference type="InterPro" id="IPR050327">
    <property type="entry name" value="Proton-linked_MCT"/>
</dbReference>
<comment type="subcellular location">
    <subcellularLocation>
        <location evidence="1">Membrane</location>
        <topology evidence="1">Multi-pass membrane protein</topology>
    </subcellularLocation>
</comment>
<feature type="non-terminal residue" evidence="5">
    <location>
        <position position="1"/>
    </location>
</feature>
<feature type="domain" description="Major facilitator superfamily (MFS) profile" evidence="4">
    <location>
        <begin position="309"/>
        <end position="484"/>
    </location>
</feature>
<evidence type="ECO:0000256" key="1">
    <source>
        <dbReference type="ARBA" id="ARBA00004141"/>
    </source>
</evidence>
<comment type="caution">
    <text evidence="5">The sequence shown here is derived from an EMBL/GenBank/DDBJ whole genome shotgun (WGS) entry which is preliminary data.</text>
</comment>
<dbReference type="PANTHER" id="PTHR11360:SF287">
    <property type="entry name" value="MFS MONOCARBOXYLATE TRANSPORTER"/>
    <property type="match status" value="1"/>
</dbReference>
<feature type="transmembrane region" description="Helical" evidence="3">
    <location>
        <begin position="195"/>
        <end position="216"/>
    </location>
</feature>
<feature type="transmembrane region" description="Helical" evidence="3">
    <location>
        <begin position="399"/>
        <end position="421"/>
    </location>
</feature>
<feature type="transmembrane region" description="Helical" evidence="3">
    <location>
        <begin position="228"/>
        <end position="250"/>
    </location>
</feature>
<keyword evidence="3" id="KW-0472">Membrane</keyword>
<dbReference type="InterPro" id="IPR036259">
    <property type="entry name" value="MFS_trans_sf"/>
</dbReference>
<evidence type="ECO:0000256" key="3">
    <source>
        <dbReference type="SAM" id="Phobius"/>
    </source>
</evidence>
<evidence type="ECO:0000313" key="5">
    <source>
        <dbReference type="EMBL" id="KAJ3741043.1"/>
    </source>
</evidence>
<feature type="transmembrane region" description="Helical" evidence="3">
    <location>
        <begin position="309"/>
        <end position="331"/>
    </location>
</feature>
<dbReference type="SUPFAM" id="SSF103473">
    <property type="entry name" value="MFS general substrate transporter"/>
    <property type="match status" value="1"/>
</dbReference>
<feature type="transmembrane region" description="Helical" evidence="3">
    <location>
        <begin position="433"/>
        <end position="458"/>
    </location>
</feature>
<dbReference type="PANTHER" id="PTHR11360">
    <property type="entry name" value="MONOCARBOXYLATE TRANSPORTER"/>
    <property type="match status" value="1"/>
</dbReference>
<keyword evidence="6" id="KW-1185">Reference proteome</keyword>
<feature type="transmembrane region" description="Helical" evidence="3">
    <location>
        <begin position="370"/>
        <end position="393"/>
    </location>
</feature>
<sequence length="484" mass="51997">SGHVANKLPPGTIRIRIDQFHFNSFTSAVFSLRNSSLFLSTMEEPIELDTRLISRTKTVPLGSVINAMTNPNVANVSNSEQQSNVVELPPVDRGFKAWSFCASACALETFIWGWNNTYGIFQEFYSTNPPFQNSSLISISAIGTASLAIQYIEIIAVIAVCQRYPEKVKPAMWLSLFVCVAALTVSSFANQVWQLIILQGVIFGLAAGVLYAPIIMWLSEWFVQRRGLAGGIIFGGSGIGGFAFPLAIGACLDKIGFSWTMRVWAIILGVCCSLALFGSNPRLPVRKPGIDRPRSSWPSGMTNFIKNPLLLCMLATNAVQALGFFPVSVFISTYTSALTTSTISPTIVLALFNASSVVCYIFFGRICDSYPYAAVILFSGLGSALGAFLLWGFATHLGLIFAFALVFGGLSGGFPGVWPAAATEIAGPVHEHVSLAFGAFGVVKGIAAIVGPIIAAALHDKSKTASYERYGSHGYRKVEIFVGT</sequence>
<dbReference type="Pfam" id="PF07690">
    <property type="entry name" value="MFS_1"/>
    <property type="match status" value="1"/>
</dbReference>
<feature type="transmembrane region" description="Helical" evidence="3">
    <location>
        <begin position="256"/>
        <end position="277"/>
    </location>
</feature>